<dbReference type="InterPro" id="IPR009100">
    <property type="entry name" value="AcylCoA_DH/oxidase_NM_dom_sf"/>
</dbReference>
<dbReference type="PIRSF" id="PIRSF016578">
    <property type="entry name" value="HsaA"/>
    <property type="match status" value="1"/>
</dbReference>
<proteinExistence type="inferred from homology"/>
<reference evidence="7" key="1">
    <citation type="submission" date="2024-06" db="EMBL/GenBank/DDBJ databases">
        <title>Methylostella associata gen. nov., sp. nov., a novel Ancalomicrobiaceae-affiliated facultatively methylotrophic bacteria that feed on methanotrophs of the genus Methylococcus.</title>
        <authorList>
            <person name="Saltykova V."/>
            <person name="Danilova O.V."/>
            <person name="Oshkin I.Y."/>
            <person name="Belova S.E."/>
            <person name="Pimenov N.V."/>
            <person name="Dedysh S.N."/>
        </authorList>
    </citation>
    <scope>NUCLEOTIDE SEQUENCE</scope>
    <source>
        <strain evidence="7">S20</strain>
    </source>
</reference>
<dbReference type="PANTHER" id="PTHR43884:SF12">
    <property type="entry name" value="ISOVALERYL-COA DEHYDROGENASE, MITOCHONDRIAL-RELATED"/>
    <property type="match status" value="1"/>
</dbReference>
<keyword evidence="7" id="KW-0560">Oxidoreductase</keyword>
<dbReference type="GO" id="GO:0050660">
    <property type="term" value="F:flavin adenine dinucleotide binding"/>
    <property type="evidence" value="ECO:0007669"/>
    <property type="project" value="InterPro"/>
</dbReference>
<dbReference type="AlphaFoldDB" id="A0AAU7XFL4"/>
<feature type="domain" description="Acyl-CoA dehydrogenase/oxidase N-terminal" evidence="6">
    <location>
        <begin position="10"/>
        <end position="101"/>
    </location>
</feature>
<dbReference type="Gene3D" id="2.40.110.10">
    <property type="entry name" value="Butyryl-CoA Dehydrogenase, subunit A, domain 2"/>
    <property type="match status" value="1"/>
</dbReference>
<accession>A0AAU7XFL4</accession>
<dbReference type="PANTHER" id="PTHR43884">
    <property type="entry name" value="ACYL-COA DEHYDROGENASE"/>
    <property type="match status" value="1"/>
</dbReference>
<dbReference type="EMBL" id="CP158568">
    <property type="protein sequence ID" value="XBY46878.1"/>
    <property type="molecule type" value="Genomic_DNA"/>
</dbReference>
<keyword evidence="3" id="KW-0285">Flavoprotein</keyword>
<dbReference type="GO" id="GO:0003995">
    <property type="term" value="F:acyl-CoA dehydrogenase activity"/>
    <property type="evidence" value="ECO:0007669"/>
    <property type="project" value="TreeGrafter"/>
</dbReference>
<evidence type="ECO:0000256" key="4">
    <source>
        <dbReference type="ARBA" id="ARBA00022827"/>
    </source>
</evidence>
<dbReference type="KEGG" id="mflg:ABS361_11475"/>
<protein>
    <submittedName>
        <fullName evidence="7">Acyl-CoA dehydrogenase family protein</fullName>
        <ecNumber evidence="7">1.-.-.-</ecNumber>
    </submittedName>
</protein>
<name>A0AAU7XFL4_9HYPH</name>
<sequence length="392" mass="42287">METNITAEAADSRMRRVAAEVAAKAADAVDKEGRFPTETFDALKRERLLGVMIPPEFGGEGLSVGEVAELCAILGGACGSSALIYAMHNIKVSSFVTHGRDSAWHRDYMRKIAEDQLLIGSATTEYGIGGDLRNSICAVEVQGDRFTLTKEANCISYGLQSDAILVTCRRSPEAASSDQVMVCVRREDCTLDQTTTWDTLGMRGTNSVGFTLKSAGNAAQIFPHPFSEIAAQSMLSMTHILWAGAWYGIAADAVARAQAFVKAAAKKTPGQLPPGALRLAEVVAMLQEMKGCVNARIERYEAVKDDADALSSMSFAADINNLKISASELGMRVVEHALLITGLPGYRNDTPFSVARHMRDILSARIMISNDRILSNTSNLLLAGRFDKSLRS</sequence>
<evidence type="ECO:0000256" key="2">
    <source>
        <dbReference type="ARBA" id="ARBA00009347"/>
    </source>
</evidence>
<dbReference type="InterPro" id="IPR009075">
    <property type="entry name" value="AcylCo_DH/oxidase_C"/>
</dbReference>
<dbReference type="SUPFAM" id="SSF56645">
    <property type="entry name" value="Acyl-CoA dehydrogenase NM domain-like"/>
    <property type="match status" value="1"/>
</dbReference>
<evidence type="ECO:0000256" key="3">
    <source>
        <dbReference type="ARBA" id="ARBA00022630"/>
    </source>
</evidence>
<evidence type="ECO:0000259" key="6">
    <source>
        <dbReference type="Pfam" id="PF02771"/>
    </source>
</evidence>
<feature type="domain" description="Acyl-CoA dehydrogenase/oxidase C-terminal" evidence="5">
    <location>
        <begin position="231"/>
        <end position="367"/>
    </location>
</feature>
<evidence type="ECO:0000259" key="5">
    <source>
        <dbReference type="Pfam" id="PF00441"/>
    </source>
</evidence>
<dbReference type="InterPro" id="IPR036250">
    <property type="entry name" value="AcylCo_DH-like_C"/>
</dbReference>
<comment type="similarity">
    <text evidence="2">Belongs to the acyl-CoA dehydrogenase family.</text>
</comment>
<dbReference type="InterPro" id="IPR013786">
    <property type="entry name" value="AcylCoA_DH/ox_N"/>
</dbReference>
<dbReference type="EC" id="1.-.-.-" evidence="7"/>
<dbReference type="InterPro" id="IPR046373">
    <property type="entry name" value="Acyl-CoA_Oxase/DH_mid-dom_sf"/>
</dbReference>
<dbReference type="Pfam" id="PF02771">
    <property type="entry name" value="Acyl-CoA_dh_N"/>
    <property type="match status" value="1"/>
</dbReference>
<dbReference type="Gene3D" id="1.10.540.10">
    <property type="entry name" value="Acyl-CoA dehydrogenase/oxidase, N-terminal domain"/>
    <property type="match status" value="1"/>
</dbReference>
<dbReference type="Pfam" id="PF00441">
    <property type="entry name" value="Acyl-CoA_dh_1"/>
    <property type="match status" value="1"/>
</dbReference>
<evidence type="ECO:0000256" key="1">
    <source>
        <dbReference type="ARBA" id="ARBA00001974"/>
    </source>
</evidence>
<gene>
    <name evidence="7" type="ORF">ABS361_11475</name>
</gene>
<dbReference type="Gene3D" id="1.20.140.10">
    <property type="entry name" value="Butyryl-CoA Dehydrogenase, subunit A, domain 3"/>
    <property type="match status" value="1"/>
</dbReference>
<dbReference type="RefSeq" id="WP_407051970.1">
    <property type="nucleotide sequence ID" value="NZ_CP158568.1"/>
</dbReference>
<organism evidence="7">
    <name type="scientific">Methyloraptor flagellatus</name>
    <dbReference type="NCBI Taxonomy" id="3162530"/>
    <lineage>
        <taxon>Bacteria</taxon>
        <taxon>Pseudomonadati</taxon>
        <taxon>Pseudomonadota</taxon>
        <taxon>Alphaproteobacteria</taxon>
        <taxon>Hyphomicrobiales</taxon>
        <taxon>Ancalomicrobiaceae</taxon>
        <taxon>Methyloraptor</taxon>
    </lineage>
</organism>
<evidence type="ECO:0000313" key="7">
    <source>
        <dbReference type="EMBL" id="XBY46878.1"/>
    </source>
</evidence>
<keyword evidence="4" id="KW-0274">FAD</keyword>
<comment type="cofactor">
    <cofactor evidence="1">
        <name>FAD</name>
        <dbReference type="ChEBI" id="CHEBI:57692"/>
    </cofactor>
</comment>
<dbReference type="SUPFAM" id="SSF47203">
    <property type="entry name" value="Acyl-CoA dehydrogenase C-terminal domain-like"/>
    <property type="match status" value="1"/>
</dbReference>
<dbReference type="InterPro" id="IPR037069">
    <property type="entry name" value="AcylCoA_DH/ox_N_sf"/>
</dbReference>